<accession>A0A9D4CAW0</accession>
<protein>
    <submittedName>
        <fullName evidence="1">Uncharacterized protein</fullName>
    </submittedName>
</protein>
<name>A0A9D4CAW0_DREPO</name>
<proteinExistence type="predicted"/>
<dbReference type="AlphaFoldDB" id="A0A9D4CAW0"/>
<reference evidence="1" key="2">
    <citation type="submission" date="2020-11" db="EMBL/GenBank/DDBJ databases">
        <authorList>
            <person name="McCartney M.A."/>
            <person name="Auch B."/>
            <person name="Kono T."/>
            <person name="Mallez S."/>
            <person name="Becker A."/>
            <person name="Gohl D.M."/>
            <person name="Silverstein K.A.T."/>
            <person name="Koren S."/>
            <person name="Bechman K.B."/>
            <person name="Herman A."/>
            <person name="Abrahante J.E."/>
            <person name="Garbe J."/>
        </authorList>
    </citation>
    <scope>NUCLEOTIDE SEQUENCE</scope>
    <source>
        <strain evidence="1">Duluth1</strain>
        <tissue evidence="1">Whole animal</tissue>
    </source>
</reference>
<evidence type="ECO:0000313" key="1">
    <source>
        <dbReference type="EMBL" id="KAH3720337.1"/>
    </source>
</evidence>
<evidence type="ECO:0000313" key="2">
    <source>
        <dbReference type="Proteomes" id="UP000828390"/>
    </source>
</evidence>
<sequence>MLTPRIMKLHRYIDHDWQMTPIDFQVTSTSLHGWETLKAFLKFPVPRPGIEPGTSGMVDQSVYPRLPHHQLRTADIIHHQRNLILGKLGLMKINL</sequence>
<organism evidence="1 2">
    <name type="scientific">Dreissena polymorpha</name>
    <name type="common">Zebra mussel</name>
    <name type="synonym">Mytilus polymorpha</name>
    <dbReference type="NCBI Taxonomy" id="45954"/>
    <lineage>
        <taxon>Eukaryota</taxon>
        <taxon>Metazoa</taxon>
        <taxon>Spiralia</taxon>
        <taxon>Lophotrochozoa</taxon>
        <taxon>Mollusca</taxon>
        <taxon>Bivalvia</taxon>
        <taxon>Autobranchia</taxon>
        <taxon>Heteroconchia</taxon>
        <taxon>Euheterodonta</taxon>
        <taxon>Imparidentia</taxon>
        <taxon>Neoheterodontei</taxon>
        <taxon>Myida</taxon>
        <taxon>Dreissenoidea</taxon>
        <taxon>Dreissenidae</taxon>
        <taxon>Dreissena</taxon>
    </lineage>
</organism>
<dbReference type="EMBL" id="JAIWYP010000013">
    <property type="protein sequence ID" value="KAH3720337.1"/>
    <property type="molecule type" value="Genomic_DNA"/>
</dbReference>
<comment type="caution">
    <text evidence="1">The sequence shown here is derived from an EMBL/GenBank/DDBJ whole genome shotgun (WGS) entry which is preliminary data.</text>
</comment>
<gene>
    <name evidence="1" type="ORF">DPMN_063234</name>
</gene>
<keyword evidence="2" id="KW-1185">Reference proteome</keyword>
<reference evidence="1" key="1">
    <citation type="journal article" date="2019" name="bioRxiv">
        <title>The Genome of the Zebra Mussel, Dreissena polymorpha: A Resource for Invasive Species Research.</title>
        <authorList>
            <person name="McCartney M.A."/>
            <person name="Auch B."/>
            <person name="Kono T."/>
            <person name="Mallez S."/>
            <person name="Zhang Y."/>
            <person name="Obille A."/>
            <person name="Becker A."/>
            <person name="Abrahante J.E."/>
            <person name="Garbe J."/>
            <person name="Badalamenti J.P."/>
            <person name="Herman A."/>
            <person name="Mangelson H."/>
            <person name="Liachko I."/>
            <person name="Sullivan S."/>
            <person name="Sone E.D."/>
            <person name="Koren S."/>
            <person name="Silverstein K.A.T."/>
            <person name="Beckman K.B."/>
            <person name="Gohl D.M."/>
        </authorList>
    </citation>
    <scope>NUCLEOTIDE SEQUENCE</scope>
    <source>
        <strain evidence="1">Duluth1</strain>
        <tissue evidence="1">Whole animal</tissue>
    </source>
</reference>
<dbReference type="Proteomes" id="UP000828390">
    <property type="component" value="Unassembled WGS sequence"/>
</dbReference>